<protein>
    <recommendedName>
        <fullName evidence="6">MPN domain-containing protein</fullName>
    </recommendedName>
</protein>
<organism evidence="7 8">
    <name type="scientific">Sphingomonas lenta</name>
    <dbReference type="NCBI Taxonomy" id="1141887"/>
    <lineage>
        <taxon>Bacteria</taxon>
        <taxon>Pseudomonadati</taxon>
        <taxon>Pseudomonadota</taxon>
        <taxon>Alphaproteobacteria</taxon>
        <taxon>Sphingomonadales</taxon>
        <taxon>Sphingomonadaceae</taxon>
        <taxon>Sphingomonas</taxon>
    </lineage>
</organism>
<dbReference type="SUPFAM" id="SSF102712">
    <property type="entry name" value="JAB1/MPN domain"/>
    <property type="match status" value="1"/>
</dbReference>
<keyword evidence="3" id="KW-0378">Hydrolase</keyword>
<dbReference type="CDD" id="cd08070">
    <property type="entry name" value="MPN_like"/>
    <property type="match status" value="1"/>
</dbReference>
<evidence type="ECO:0000256" key="4">
    <source>
        <dbReference type="ARBA" id="ARBA00022833"/>
    </source>
</evidence>
<dbReference type="PANTHER" id="PTHR34858:SF1">
    <property type="entry name" value="CYSO-CYSTEINE PEPTIDASE"/>
    <property type="match status" value="1"/>
</dbReference>
<dbReference type="GO" id="GO:0008270">
    <property type="term" value="F:zinc ion binding"/>
    <property type="evidence" value="ECO:0007669"/>
    <property type="project" value="TreeGrafter"/>
</dbReference>
<dbReference type="PANTHER" id="PTHR34858">
    <property type="entry name" value="CYSO-CYSTEINE PEPTIDASE"/>
    <property type="match status" value="1"/>
</dbReference>
<keyword evidence="4" id="KW-0862">Zinc</keyword>
<proteinExistence type="predicted"/>
<dbReference type="InterPro" id="IPR037518">
    <property type="entry name" value="MPN"/>
</dbReference>
<dbReference type="InterPro" id="IPR028090">
    <property type="entry name" value="JAB_dom_prok"/>
</dbReference>
<name>A0A2A2SKJ6_9SPHN</name>
<keyword evidence="1" id="KW-0645">Protease</keyword>
<comment type="caution">
    <text evidence="7">The sequence shown here is derived from an EMBL/GenBank/DDBJ whole genome shotgun (WGS) entry which is preliminary data.</text>
</comment>
<sequence>MIVRITTETLDAIVTETIAESGREACGLLLGADDRITAHRPARNVADDPHRRFEIDPATLLAAHRAARADGPAILGCYHSHPTGSPDPSARDAADAEPNGWLWLIVGAGEARLWRAVRDGAVHGRFEPVPFTCVSGPPAPESALSG</sequence>
<dbReference type="Pfam" id="PF14464">
    <property type="entry name" value="Prok-JAB"/>
    <property type="match status" value="1"/>
</dbReference>
<dbReference type="InterPro" id="IPR000555">
    <property type="entry name" value="JAMM/MPN+_dom"/>
</dbReference>
<dbReference type="EMBL" id="NSLI01000001">
    <property type="protein sequence ID" value="PAX09804.1"/>
    <property type="molecule type" value="Genomic_DNA"/>
</dbReference>
<evidence type="ECO:0000313" key="8">
    <source>
        <dbReference type="Proteomes" id="UP000218151"/>
    </source>
</evidence>
<evidence type="ECO:0000256" key="2">
    <source>
        <dbReference type="ARBA" id="ARBA00022723"/>
    </source>
</evidence>
<reference evidence="8" key="1">
    <citation type="submission" date="2017-09" db="EMBL/GenBank/DDBJ databases">
        <authorList>
            <person name="Feng G."/>
            <person name="Zhu H."/>
        </authorList>
    </citation>
    <scope>NUCLEOTIDE SEQUENCE [LARGE SCALE GENOMIC DNA]</scope>
    <source>
        <strain evidence="8">1PNM-20</strain>
    </source>
</reference>
<keyword evidence="5" id="KW-0482">Metalloprotease</keyword>
<evidence type="ECO:0000256" key="3">
    <source>
        <dbReference type="ARBA" id="ARBA00022801"/>
    </source>
</evidence>
<keyword evidence="2" id="KW-0479">Metal-binding</keyword>
<feature type="domain" description="MPN" evidence="6">
    <location>
        <begin position="3"/>
        <end position="137"/>
    </location>
</feature>
<dbReference type="OrthoDB" id="9802958at2"/>
<dbReference type="GO" id="GO:0006508">
    <property type="term" value="P:proteolysis"/>
    <property type="evidence" value="ECO:0007669"/>
    <property type="project" value="UniProtKB-KW"/>
</dbReference>
<dbReference type="PROSITE" id="PS50249">
    <property type="entry name" value="MPN"/>
    <property type="match status" value="1"/>
</dbReference>
<gene>
    <name evidence="7" type="ORF">CKY28_02545</name>
</gene>
<evidence type="ECO:0000256" key="1">
    <source>
        <dbReference type="ARBA" id="ARBA00022670"/>
    </source>
</evidence>
<evidence type="ECO:0000313" key="7">
    <source>
        <dbReference type="EMBL" id="PAX09804.1"/>
    </source>
</evidence>
<dbReference type="AlphaFoldDB" id="A0A2A2SKJ6"/>
<evidence type="ECO:0000256" key="5">
    <source>
        <dbReference type="ARBA" id="ARBA00023049"/>
    </source>
</evidence>
<accession>A0A2A2SKJ6</accession>
<evidence type="ECO:0000259" key="6">
    <source>
        <dbReference type="PROSITE" id="PS50249"/>
    </source>
</evidence>
<dbReference type="InterPro" id="IPR051929">
    <property type="entry name" value="VirAsm_ModProt"/>
</dbReference>
<dbReference type="Proteomes" id="UP000218151">
    <property type="component" value="Unassembled WGS sequence"/>
</dbReference>
<dbReference type="SMART" id="SM00232">
    <property type="entry name" value="JAB_MPN"/>
    <property type="match status" value="1"/>
</dbReference>
<dbReference type="GO" id="GO:0008235">
    <property type="term" value="F:metalloexopeptidase activity"/>
    <property type="evidence" value="ECO:0007669"/>
    <property type="project" value="TreeGrafter"/>
</dbReference>
<dbReference type="Gene3D" id="3.40.140.10">
    <property type="entry name" value="Cytidine Deaminase, domain 2"/>
    <property type="match status" value="1"/>
</dbReference>
<keyword evidence="8" id="KW-1185">Reference proteome</keyword>